<evidence type="ECO:0000313" key="1">
    <source>
        <dbReference type="EMBL" id="MCO6419318.1"/>
    </source>
</evidence>
<proteinExistence type="predicted"/>
<name>A0ABT1DBJ8_9PROT</name>
<comment type="caution">
    <text evidence="1">The sequence shown here is derived from an EMBL/GenBank/DDBJ whole genome shotgun (WGS) entry which is preliminary data.</text>
</comment>
<reference evidence="1 2" key="1">
    <citation type="submission" date="2021-12" db="EMBL/GenBank/DDBJ databases">
        <title>Siccirubricoccus leaddurans sp. nov., a high concentration Zn2+ tolerance bacterium.</title>
        <authorList>
            <person name="Cao Y."/>
        </authorList>
    </citation>
    <scope>NUCLEOTIDE SEQUENCE [LARGE SCALE GENOMIC DNA]</scope>
    <source>
        <strain evidence="1 2">KC 17139</strain>
    </source>
</reference>
<accession>A0ABT1DBJ8</accession>
<evidence type="ECO:0000313" key="2">
    <source>
        <dbReference type="Proteomes" id="UP001523392"/>
    </source>
</evidence>
<dbReference type="Proteomes" id="UP001523392">
    <property type="component" value="Unassembled WGS sequence"/>
</dbReference>
<dbReference type="EMBL" id="JAFIRR010000185">
    <property type="protein sequence ID" value="MCO6419318.1"/>
    <property type="molecule type" value="Genomic_DNA"/>
</dbReference>
<organism evidence="1 2">
    <name type="scientific">Siccirubricoccus soli</name>
    <dbReference type="NCBI Taxonomy" id="2899147"/>
    <lineage>
        <taxon>Bacteria</taxon>
        <taxon>Pseudomonadati</taxon>
        <taxon>Pseudomonadota</taxon>
        <taxon>Alphaproteobacteria</taxon>
        <taxon>Acetobacterales</taxon>
        <taxon>Roseomonadaceae</taxon>
        <taxon>Siccirubricoccus</taxon>
    </lineage>
</organism>
<keyword evidence="2" id="KW-1185">Reference proteome</keyword>
<sequence>MLWLDKASSRIVAAYEMEHTTSISSGMLDLALGPEAHALEGMFLVAPDGREGEVREQLARPAFSRVADLKVRYLPYGELKANRETIARFGHGMKPIRAIARELV</sequence>
<gene>
    <name evidence="1" type="ORF">JYK14_24610</name>
</gene>
<protein>
    <submittedName>
        <fullName evidence="1">Uncharacterized protein</fullName>
    </submittedName>
</protein>